<dbReference type="InterPro" id="IPR004095">
    <property type="entry name" value="TGS"/>
</dbReference>
<dbReference type="GO" id="GO:0005524">
    <property type="term" value="F:ATP binding"/>
    <property type="evidence" value="ECO:0007669"/>
    <property type="project" value="UniProtKB-KW"/>
</dbReference>
<dbReference type="Proteomes" id="UP000663870">
    <property type="component" value="Unassembled WGS sequence"/>
</dbReference>
<dbReference type="InterPro" id="IPR012676">
    <property type="entry name" value="TGS-like"/>
</dbReference>
<dbReference type="GO" id="GO:0006435">
    <property type="term" value="P:threonyl-tRNA aminoacylation"/>
    <property type="evidence" value="ECO:0007669"/>
    <property type="project" value="TreeGrafter"/>
</dbReference>
<protein>
    <recommendedName>
        <fullName evidence="2">threonine--tRNA ligase</fullName>
        <ecNumber evidence="2">6.1.1.3</ecNumber>
    </recommendedName>
    <alternativeName>
        <fullName evidence="8">Threonyl-tRNA synthetase</fullName>
    </alternativeName>
</protein>
<evidence type="ECO:0000259" key="10">
    <source>
        <dbReference type="PROSITE" id="PS51880"/>
    </source>
</evidence>
<evidence type="ECO:0000313" key="11">
    <source>
        <dbReference type="EMBL" id="CAF1362600.1"/>
    </source>
</evidence>
<keyword evidence="5" id="KW-0067">ATP-binding</keyword>
<dbReference type="PANTHER" id="PTHR11451:SF46">
    <property type="entry name" value="THREONINE--TRNA LIGASE"/>
    <property type="match status" value="1"/>
</dbReference>
<dbReference type="Gene3D" id="3.10.20.30">
    <property type="match status" value="1"/>
</dbReference>
<evidence type="ECO:0000256" key="3">
    <source>
        <dbReference type="ARBA" id="ARBA00022598"/>
    </source>
</evidence>
<feature type="domain" description="TGS" evidence="10">
    <location>
        <begin position="94"/>
        <end position="159"/>
    </location>
</feature>
<keyword evidence="3" id="KW-0436">Ligase</keyword>
<dbReference type="FunFam" id="3.10.20.30:FF:000006">
    <property type="entry name" value="Threonine--tRNA ligase, cytoplasmic"/>
    <property type="match status" value="1"/>
</dbReference>
<evidence type="ECO:0000256" key="7">
    <source>
        <dbReference type="ARBA" id="ARBA00023146"/>
    </source>
</evidence>
<dbReference type="InterPro" id="IPR012675">
    <property type="entry name" value="Beta-grasp_dom_sf"/>
</dbReference>
<evidence type="ECO:0000256" key="4">
    <source>
        <dbReference type="ARBA" id="ARBA00022741"/>
    </source>
</evidence>
<dbReference type="GO" id="GO:0005739">
    <property type="term" value="C:mitochondrion"/>
    <property type="evidence" value="ECO:0007669"/>
    <property type="project" value="TreeGrafter"/>
</dbReference>
<dbReference type="PANTHER" id="PTHR11451">
    <property type="entry name" value="THREONINE-TRNA LIGASE"/>
    <property type="match status" value="1"/>
</dbReference>
<gene>
    <name evidence="11" type="ORF">JXQ802_LOCUS32710</name>
</gene>
<evidence type="ECO:0000256" key="2">
    <source>
        <dbReference type="ARBA" id="ARBA00013163"/>
    </source>
</evidence>
<dbReference type="EC" id="6.1.1.3" evidence="2"/>
<evidence type="ECO:0000256" key="1">
    <source>
        <dbReference type="ARBA" id="ARBA00008226"/>
    </source>
</evidence>
<dbReference type="AlphaFoldDB" id="A0A815I428"/>
<evidence type="ECO:0000256" key="5">
    <source>
        <dbReference type="ARBA" id="ARBA00022840"/>
    </source>
</evidence>
<dbReference type="GO" id="GO:0004829">
    <property type="term" value="F:threonine-tRNA ligase activity"/>
    <property type="evidence" value="ECO:0007669"/>
    <property type="project" value="UniProtKB-EC"/>
</dbReference>
<comment type="similarity">
    <text evidence="1">Belongs to the class-II aminoacyl-tRNA synthetase family.</text>
</comment>
<evidence type="ECO:0000313" key="12">
    <source>
        <dbReference type="Proteomes" id="UP000663870"/>
    </source>
</evidence>
<dbReference type="SUPFAM" id="SSF81271">
    <property type="entry name" value="TGS-like"/>
    <property type="match status" value="1"/>
</dbReference>
<dbReference type="Pfam" id="PF02824">
    <property type="entry name" value="TGS"/>
    <property type="match status" value="1"/>
</dbReference>
<proteinExistence type="inferred from homology"/>
<evidence type="ECO:0000256" key="8">
    <source>
        <dbReference type="ARBA" id="ARBA00031900"/>
    </source>
</evidence>
<evidence type="ECO:0000256" key="9">
    <source>
        <dbReference type="ARBA" id="ARBA00049515"/>
    </source>
</evidence>
<keyword evidence="7" id="KW-0030">Aminoacyl-tRNA synthetase</keyword>
<dbReference type="PROSITE" id="PS51880">
    <property type="entry name" value="TGS"/>
    <property type="match status" value="1"/>
</dbReference>
<dbReference type="EMBL" id="CAJNOL010001456">
    <property type="protein sequence ID" value="CAF1362600.1"/>
    <property type="molecule type" value="Genomic_DNA"/>
</dbReference>
<reference evidence="11" key="1">
    <citation type="submission" date="2021-02" db="EMBL/GenBank/DDBJ databases">
        <authorList>
            <person name="Nowell W R."/>
        </authorList>
    </citation>
    <scope>NUCLEOTIDE SEQUENCE</scope>
</reference>
<dbReference type="CDD" id="cd01667">
    <property type="entry name" value="TGS_ThrRS"/>
    <property type="match status" value="1"/>
</dbReference>
<feature type="non-terminal residue" evidence="11">
    <location>
        <position position="1"/>
    </location>
</feature>
<dbReference type="Gene3D" id="3.30.980.10">
    <property type="entry name" value="Threonyl-trna Synthetase, Chain A, domain 2"/>
    <property type="match status" value="1"/>
</dbReference>
<dbReference type="SUPFAM" id="SSF55186">
    <property type="entry name" value="ThrRS/AlaRS common domain"/>
    <property type="match status" value="1"/>
</dbReference>
<keyword evidence="6" id="KW-0648">Protein biosynthesis</keyword>
<sequence length="216" mass="24870">MFNINACNIMKSITTLCTPRFSIFIYRLHRIQTRSFSISLSLNKSWQKIQQKYMAEPETKPTLTELNPPPDYIPHRIKIWEELKTKYQNYIASQPQVDITITLPDGKKLPAKAWKTTPNEIAQGISQGLASATVIAKVNGELWDLDRPFEKDSSLELIKFDDEQGKQVFWHSTAHIMGEAMELCYGGCLCYGPPIEQGFYYDMYLENRTVSGLDYE</sequence>
<organism evidence="11 12">
    <name type="scientific">Rotaria sordida</name>
    <dbReference type="NCBI Taxonomy" id="392033"/>
    <lineage>
        <taxon>Eukaryota</taxon>
        <taxon>Metazoa</taxon>
        <taxon>Spiralia</taxon>
        <taxon>Gnathifera</taxon>
        <taxon>Rotifera</taxon>
        <taxon>Eurotatoria</taxon>
        <taxon>Bdelloidea</taxon>
        <taxon>Philodinida</taxon>
        <taxon>Philodinidae</taxon>
        <taxon>Rotaria</taxon>
    </lineage>
</organism>
<keyword evidence="4" id="KW-0547">Nucleotide-binding</keyword>
<name>A0A815I428_9BILA</name>
<dbReference type="InterPro" id="IPR018163">
    <property type="entry name" value="Thr/Ala-tRNA-synth_IIc_edit"/>
</dbReference>
<comment type="catalytic activity">
    <reaction evidence="9">
        <text>tRNA(Thr) + L-threonine + ATP = L-threonyl-tRNA(Thr) + AMP + diphosphate + H(+)</text>
        <dbReference type="Rhea" id="RHEA:24624"/>
        <dbReference type="Rhea" id="RHEA-COMP:9670"/>
        <dbReference type="Rhea" id="RHEA-COMP:9704"/>
        <dbReference type="ChEBI" id="CHEBI:15378"/>
        <dbReference type="ChEBI" id="CHEBI:30616"/>
        <dbReference type="ChEBI" id="CHEBI:33019"/>
        <dbReference type="ChEBI" id="CHEBI:57926"/>
        <dbReference type="ChEBI" id="CHEBI:78442"/>
        <dbReference type="ChEBI" id="CHEBI:78534"/>
        <dbReference type="ChEBI" id="CHEBI:456215"/>
        <dbReference type="EC" id="6.1.1.3"/>
    </reaction>
</comment>
<keyword evidence="12" id="KW-1185">Reference proteome</keyword>
<evidence type="ECO:0000256" key="6">
    <source>
        <dbReference type="ARBA" id="ARBA00022917"/>
    </source>
</evidence>
<comment type="caution">
    <text evidence="11">The sequence shown here is derived from an EMBL/GenBank/DDBJ whole genome shotgun (WGS) entry which is preliminary data.</text>
</comment>
<accession>A0A815I428</accession>